<protein>
    <submittedName>
        <fullName evidence="3">Kinase-like protein</fullName>
    </submittedName>
</protein>
<dbReference type="GO" id="GO:0005524">
    <property type="term" value="F:ATP binding"/>
    <property type="evidence" value="ECO:0007669"/>
    <property type="project" value="InterPro"/>
</dbReference>
<dbReference type="PROSITE" id="PS50011">
    <property type="entry name" value="PROTEIN_KINASE_DOM"/>
    <property type="match status" value="1"/>
</dbReference>
<reference evidence="4" key="1">
    <citation type="submission" date="2018-05" db="EMBL/GenBank/DDBJ databases">
        <title>Draft genome sequence of Stemphylium lycopersici strain CIDEFI 213.</title>
        <authorList>
            <person name="Medina R."/>
            <person name="Franco M.E.E."/>
            <person name="Lucentini C.G."/>
            <person name="Saparrat M.C.N."/>
            <person name="Balatti P.A."/>
        </authorList>
    </citation>
    <scope>NUCLEOTIDE SEQUENCE [LARGE SCALE GENOMIC DNA]</scope>
    <source>
        <strain evidence="4">CIDEFI 213</strain>
    </source>
</reference>
<dbReference type="CDD" id="cd00180">
    <property type="entry name" value="PKc"/>
    <property type="match status" value="1"/>
</dbReference>
<dbReference type="Proteomes" id="UP000249619">
    <property type="component" value="Unassembled WGS sequence"/>
</dbReference>
<dbReference type="Gene3D" id="1.10.510.10">
    <property type="entry name" value="Transferase(Phosphotransferase) domain 1"/>
    <property type="match status" value="1"/>
</dbReference>
<evidence type="ECO:0000256" key="1">
    <source>
        <dbReference type="SAM" id="MobiDB-lite"/>
    </source>
</evidence>
<keyword evidence="4" id="KW-1185">Reference proteome</keyword>
<feature type="region of interest" description="Disordered" evidence="1">
    <location>
        <begin position="689"/>
        <end position="717"/>
    </location>
</feature>
<dbReference type="InterPro" id="IPR011009">
    <property type="entry name" value="Kinase-like_dom_sf"/>
</dbReference>
<dbReference type="AlphaFoldDB" id="A0A364MX70"/>
<evidence type="ECO:0000259" key="2">
    <source>
        <dbReference type="PROSITE" id="PS50011"/>
    </source>
</evidence>
<dbReference type="Pfam" id="PF00069">
    <property type="entry name" value="Pkinase"/>
    <property type="match status" value="1"/>
</dbReference>
<dbReference type="SUPFAM" id="SSF56112">
    <property type="entry name" value="Protein kinase-like (PK-like)"/>
    <property type="match status" value="1"/>
</dbReference>
<comment type="caution">
    <text evidence="3">The sequence shown here is derived from an EMBL/GenBank/DDBJ whole genome shotgun (WGS) entry which is preliminary data.</text>
</comment>
<evidence type="ECO:0000313" key="3">
    <source>
        <dbReference type="EMBL" id="RAR06237.1"/>
    </source>
</evidence>
<keyword evidence="3" id="KW-0418">Kinase</keyword>
<evidence type="ECO:0000313" key="4">
    <source>
        <dbReference type="Proteomes" id="UP000249619"/>
    </source>
</evidence>
<dbReference type="Gene3D" id="3.30.200.20">
    <property type="entry name" value="Phosphorylase Kinase, domain 1"/>
    <property type="match status" value="1"/>
</dbReference>
<feature type="domain" description="Protein kinase" evidence="2">
    <location>
        <begin position="252"/>
        <end position="591"/>
    </location>
</feature>
<dbReference type="PANTHER" id="PTHR24359">
    <property type="entry name" value="SERINE/THREONINE-PROTEIN KINASE SBK1"/>
    <property type="match status" value="1"/>
</dbReference>
<organism evidence="3 4">
    <name type="scientific">Stemphylium lycopersici</name>
    <name type="common">Tomato gray leaf spot disease fungus</name>
    <name type="synonym">Thyrospora lycopersici</name>
    <dbReference type="NCBI Taxonomy" id="183478"/>
    <lineage>
        <taxon>Eukaryota</taxon>
        <taxon>Fungi</taxon>
        <taxon>Dikarya</taxon>
        <taxon>Ascomycota</taxon>
        <taxon>Pezizomycotina</taxon>
        <taxon>Dothideomycetes</taxon>
        <taxon>Pleosporomycetidae</taxon>
        <taxon>Pleosporales</taxon>
        <taxon>Pleosporineae</taxon>
        <taxon>Pleosporaceae</taxon>
        <taxon>Stemphylium</taxon>
    </lineage>
</organism>
<sequence length="741" mass="84091">MTPIDQMPITGQPDQFTNVTGRHDLQGRKPRHLGPQLSTPLINTVEDTGDSLYLSVHATKRPEDAHVSEGHGPKPEPLNSFIREAMLTCQESNFLPLDCLDMVVTVPNICQELKLSNASFDVNTTARQVWNLETLPNGDLTTRRKIFVILCLMERPIDIQGFIEEGIFDADLPFEFEQHEGICRSGRRIKLFADWKFHSIDNFKSYQGQVLAPYFKLSNDADPRFLEYKLHNCVQLPFVDHEFKSIAPGNSELQSAIRREGGYSLVRKADPVKTDHRSSEKTCFAVKELRKRENATDNQDHEPDRETTAYKYLNGRRHSHIIQLLATFTQKGQLNLIFPWADGNLLDFWKTQYPGVSDLPRDKGLAEWIIGQLLGLVDAIRCIHHSEVEEIAIYDGPDRSKTHGRHGDIKPENMLWFKRGYDGSQARWQGKIVISDLGSTEFHATRSKTIPAEAAGGYTNTYRAPEFDKTRRVAAEADIWSFGCVVLEFLIWFVRGWDGVSKFTRARSDDSNLNFHADHFFNLVLKEDENSEDTVVVKNSVIKECQMLRQDPTAPGFIVDLVDFVGARLLEPDSAKRATCDEIVEKLHKVQGKCRSDLEYSVPQKRSVIVRAPTDISHETSISLSAEMRKDYQMNMKPTPRTTHPTPSASTPGKLTSSAISHINNILLDPLAESQFSGYRHSTGQDFVQTRPMKNCPSLVTDDGRIEATSPASKGPRRIYQGWRSRVRGIKEKYFRMNSKS</sequence>
<dbReference type="PANTHER" id="PTHR24359:SF37">
    <property type="entry name" value="PROTEIN KINASE DOMAIN-CONTAINING PROTEIN"/>
    <property type="match status" value="1"/>
</dbReference>
<name>A0A364MX70_STELY</name>
<keyword evidence="3" id="KW-0808">Transferase</keyword>
<dbReference type="GO" id="GO:0004674">
    <property type="term" value="F:protein serine/threonine kinase activity"/>
    <property type="evidence" value="ECO:0007669"/>
    <property type="project" value="TreeGrafter"/>
</dbReference>
<dbReference type="STRING" id="183478.A0A364MX70"/>
<gene>
    <name evidence="3" type="ORF">DDE83_007042</name>
</gene>
<proteinExistence type="predicted"/>
<dbReference type="EMBL" id="QGDH01000119">
    <property type="protein sequence ID" value="RAR06237.1"/>
    <property type="molecule type" value="Genomic_DNA"/>
</dbReference>
<accession>A0A364MX70</accession>
<dbReference type="SMART" id="SM00220">
    <property type="entry name" value="S_TKc"/>
    <property type="match status" value="1"/>
</dbReference>
<dbReference type="InterPro" id="IPR000719">
    <property type="entry name" value="Prot_kinase_dom"/>
</dbReference>
<feature type="region of interest" description="Disordered" evidence="1">
    <location>
        <begin position="1"/>
        <end position="38"/>
    </location>
</feature>